<gene>
    <name evidence="2" type="ORF">NIES806_45480</name>
</gene>
<dbReference type="OrthoDB" id="9918217at2"/>
<feature type="compositionally biased region" description="Low complexity" evidence="1">
    <location>
        <begin position="24"/>
        <end position="43"/>
    </location>
</feature>
<dbReference type="Proteomes" id="UP000218702">
    <property type="component" value="Chromosome"/>
</dbReference>
<dbReference type="RefSeq" id="WP_096670812.1">
    <property type="nucleotide sequence ID" value="NZ_AP018316.1"/>
</dbReference>
<keyword evidence="3" id="KW-1185">Reference proteome</keyword>
<evidence type="ECO:0000256" key="1">
    <source>
        <dbReference type="SAM" id="MobiDB-lite"/>
    </source>
</evidence>
<dbReference type="EMBL" id="AP018316">
    <property type="protein sequence ID" value="BAZ88311.1"/>
    <property type="molecule type" value="Genomic_DNA"/>
</dbReference>
<feature type="region of interest" description="Disordered" evidence="1">
    <location>
        <begin position="24"/>
        <end position="47"/>
    </location>
</feature>
<sequence>MTTIFSTRKLVGIILTGLTVTSCGGGTSSNTSSDTSGNTSSDTNPKTLTINVPSLGYSATLDKTTTAADIGRVRLELREQCRNIFTVGSRSQARCLTEVSEAAQAAVIFINS</sequence>
<dbReference type="KEGG" id="dcm:NIES806_45480"/>
<organism evidence="2 3">
    <name type="scientific">Dolichospermum compactum NIES-806</name>
    <dbReference type="NCBI Taxonomy" id="1973481"/>
    <lineage>
        <taxon>Bacteria</taxon>
        <taxon>Bacillati</taxon>
        <taxon>Cyanobacteriota</taxon>
        <taxon>Cyanophyceae</taxon>
        <taxon>Nostocales</taxon>
        <taxon>Aphanizomenonaceae</taxon>
        <taxon>Dolichospermum</taxon>
        <taxon>Dolichospermum compactum</taxon>
    </lineage>
</organism>
<protein>
    <submittedName>
        <fullName evidence="2">Uncharacterized protein</fullName>
    </submittedName>
</protein>
<evidence type="ECO:0000313" key="3">
    <source>
        <dbReference type="Proteomes" id="UP000218702"/>
    </source>
</evidence>
<reference evidence="2 3" key="1">
    <citation type="submission" date="2017-06" db="EMBL/GenBank/DDBJ databases">
        <title>Genome sequencing of cyanobaciteial culture collection at National Institute for Environmental Studies (NIES).</title>
        <authorList>
            <person name="Hirose Y."/>
            <person name="Shimura Y."/>
            <person name="Fujisawa T."/>
            <person name="Nakamura Y."/>
            <person name="Kawachi M."/>
        </authorList>
    </citation>
    <scope>NUCLEOTIDE SEQUENCE [LARGE SCALE GENOMIC DNA]</scope>
    <source>
        <strain evidence="2 3">NIES-806</strain>
    </source>
</reference>
<accession>A0A1Z4V9Q7</accession>
<proteinExistence type="predicted"/>
<evidence type="ECO:0000313" key="2">
    <source>
        <dbReference type="EMBL" id="BAZ88311.1"/>
    </source>
</evidence>
<name>A0A1Z4V9Q7_9CYAN</name>
<dbReference type="AlphaFoldDB" id="A0A1Z4V9Q7"/>